<keyword evidence="16" id="KW-1185">Reference proteome</keyword>
<evidence type="ECO:0000256" key="11">
    <source>
        <dbReference type="ARBA" id="ARBA00023033"/>
    </source>
</evidence>
<evidence type="ECO:0000313" key="15">
    <source>
        <dbReference type="EMBL" id="KAF7342359.1"/>
    </source>
</evidence>
<comment type="pathway">
    <text evidence="3">Secondary metabolite biosynthesis; terpenoid biosynthesis.</text>
</comment>
<name>A0A8H6XKL4_9AGAR</name>
<gene>
    <name evidence="15" type="ORF">MVEN_01824500</name>
</gene>
<dbReference type="GO" id="GO:0020037">
    <property type="term" value="F:heme binding"/>
    <property type="evidence" value="ECO:0007669"/>
    <property type="project" value="InterPro"/>
</dbReference>
<evidence type="ECO:0000256" key="5">
    <source>
        <dbReference type="ARBA" id="ARBA00022617"/>
    </source>
</evidence>
<evidence type="ECO:0000256" key="12">
    <source>
        <dbReference type="ARBA" id="ARBA00023136"/>
    </source>
</evidence>
<evidence type="ECO:0000256" key="3">
    <source>
        <dbReference type="ARBA" id="ARBA00004721"/>
    </source>
</evidence>
<keyword evidence="9 14" id="KW-0560">Oxidoreductase</keyword>
<dbReference type="InterPro" id="IPR017972">
    <property type="entry name" value="Cyt_P450_CS"/>
</dbReference>
<dbReference type="GO" id="GO:0016020">
    <property type="term" value="C:membrane"/>
    <property type="evidence" value="ECO:0007669"/>
    <property type="project" value="UniProtKB-SubCell"/>
</dbReference>
<dbReference type="OrthoDB" id="1470350at2759"/>
<keyword evidence="5 13" id="KW-0349">Heme</keyword>
<dbReference type="Pfam" id="PF00067">
    <property type="entry name" value="p450"/>
    <property type="match status" value="1"/>
</dbReference>
<evidence type="ECO:0000256" key="6">
    <source>
        <dbReference type="ARBA" id="ARBA00022692"/>
    </source>
</evidence>
<keyword evidence="8" id="KW-1133">Transmembrane helix</keyword>
<comment type="caution">
    <text evidence="15">The sequence shown here is derived from an EMBL/GenBank/DDBJ whole genome shotgun (WGS) entry which is preliminary data.</text>
</comment>
<evidence type="ECO:0000256" key="8">
    <source>
        <dbReference type="ARBA" id="ARBA00022989"/>
    </source>
</evidence>
<dbReference type="GO" id="GO:0005506">
    <property type="term" value="F:iron ion binding"/>
    <property type="evidence" value="ECO:0007669"/>
    <property type="project" value="InterPro"/>
</dbReference>
<evidence type="ECO:0000256" key="10">
    <source>
        <dbReference type="ARBA" id="ARBA00023004"/>
    </source>
</evidence>
<dbReference type="EMBL" id="JACAZI010000017">
    <property type="protein sequence ID" value="KAF7342359.1"/>
    <property type="molecule type" value="Genomic_DNA"/>
</dbReference>
<dbReference type="InterPro" id="IPR036396">
    <property type="entry name" value="Cyt_P450_sf"/>
</dbReference>
<keyword evidence="7 13" id="KW-0479">Metal-binding</keyword>
<evidence type="ECO:0000256" key="1">
    <source>
        <dbReference type="ARBA" id="ARBA00001971"/>
    </source>
</evidence>
<dbReference type="PRINTS" id="PR00385">
    <property type="entry name" value="P450"/>
</dbReference>
<dbReference type="GO" id="GO:0016705">
    <property type="term" value="F:oxidoreductase activity, acting on paired donors, with incorporation or reduction of molecular oxygen"/>
    <property type="evidence" value="ECO:0007669"/>
    <property type="project" value="InterPro"/>
</dbReference>
<comment type="subcellular location">
    <subcellularLocation>
        <location evidence="2">Membrane</location>
    </subcellularLocation>
</comment>
<dbReference type="InterPro" id="IPR001128">
    <property type="entry name" value="Cyt_P450"/>
</dbReference>
<sequence length="498" mass="55944">MASALWTRSTAERYSWNPTPSYIGPKGTPPYVPQRIQYPETGFQIRANNPYHWSRSCFGKRRNTQAPTQNQFPGLWDCRGSLLHPDLRIVRQQGKGTRTPCFQNQHCNQLSAKWKEMIADSSGSLVVNTPPYFSRFLLDVIGEVAFDYRFGAIHSNDNPIAAAFASLAPKMLVLPSKKAIFIVALLEFLPPRLIRFFLRHAPFNRLKNTRRVSSMISAVAKQLVDEKAKALIAGKGKRDIMSLLVKANASANPRTNLSEVEMLAQMHTIMGAGHETTANTLSWSLFELAQHPDVQEKLREEIRAAEQAIRNRGDTEFTYADFEAMPYTIAVMKETFRFHPVSYNTMREAARDEVLPLSKPLVSKSGKTITEIPIPKNTILVVSISGYNRNTEVFGEDAHVFNPERWLDGRVQTTTSLGVYGNLMTFGSGHRACIGWRFAVYEYQTFLVELVKNFEFSMDPTVAAKVRREAAMVMVPTISGEVMKGAQMPITISAIGTL</sequence>
<dbReference type="Gene3D" id="1.10.630.10">
    <property type="entry name" value="Cytochrome P450"/>
    <property type="match status" value="1"/>
</dbReference>
<comment type="similarity">
    <text evidence="4 14">Belongs to the cytochrome P450 family.</text>
</comment>
<evidence type="ECO:0000256" key="13">
    <source>
        <dbReference type="PIRSR" id="PIRSR602401-1"/>
    </source>
</evidence>
<evidence type="ECO:0000256" key="7">
    <source>
        <dbReference type="ARBA" id="ARBA00022723"/>
    </source>
</evidence>
<evidence type="ECO:0000256" key="4">
    <source>
        <dbReference type="ARBA" id="ARBA00010617"/>
    </source>
</evidence>
<dbReference type="AlphaFoldDB" id="A0A8H6XKL4"/>
<evidence type="ECO:0000313" key="16">
    <source>
        <dbReference type="Proteomes" id="UP000620124"/>
    </source>
</evidence>
<dbReference type="SUPFAM" id="SSF48264">
    <property type="entry name" value="Cytochrome P450"/>
    <property type="match status" value="1"/>
</dbReference>
<dbReference type="GO" id="GO:0004497">
    <property type="term" value="F:monooxygenase activity"/>
    <property type="evidence" value="ECO:0007669"/>
    <property type="project" value="UniProtKB-KW"/>
</dbReference>
<keyword evidence="11 14" id="KW-0503">Monooxygenase</keyword>
<evidence type="ECO:0000256" key="14">
    <source>
        <dbReference type="RuleBase" id="RU000461"/>
    </source>
</evidence>
<dbReference type="PANTHER" id="PTHR24305">
    <property type="entry name" value="CYTOCHROME P450"/>
    <property type="match status" value="1"/>
</dbReference>
<dbReference type="PANTHER" id="PTHR24305:SF166">
    <property type="entry name" value="CYTOCHROME P450 12A4, MITOCHONDRIAL-RELATED"/>
    <property type="match status" value="1"/>
</dbReference>
<accession>A0A8H6XKL4</accession>
<dbReference type="PRINTS" id="PR00463">
    <property type="entry name" value="EP450I"/>
</dbReference>
<dbReference type="Proteomes" id="UP000620124">
    <property type="component" value="Unassembled WGS sequence"/>
</dbReference>
<keyword evidence="12" id="KW-0472">Membrane</keyword>
<comment type="cofactor">
    <cofactor evidence="1 13">
        <name>heme</name>
        <dbReference type="ChEBI" id="CHEBI:30413"/>
    </cofactor>
</comment>
<protein>
    <submittedName>
        <fullName evidence="15">Cytochrome P450</fullName>
    </submittedName>
</protein>
<dbReference type="PROSITE" id="PS00086">
    <property type="entry name" value="CYTOCHROME_P450"/>
    <property type="match status" value="1"/>
</dbReference>
<dbReference type="InterPro" id="IPR050121">
    <property type="entry name" value="Cytochrome_P450_monoxygenase"/>
</dbReference>
<dbReference type="InterPro" id="IPR002401">
    <property type="entry name" value="Cyt_P450_E_grp-I"/>
</dbReference>
<organism evidence="15 16">
    <name type="scientific">Mycena venus</name>
    <dbReference type="NCBI Taxonomy" id="2733690"/>
    <lineage>
        <taxon>Eukaryota</taxon>
        <taxon>Fungi</taxon>
        <taxon>Dikarya</taxon>
        <taxon>Basidiomycota</taxon>
        <taxon>Agaricomycotina</taxon>
        <taxon>Agaricomycetes</taxon>
        <taxon>Agaricomycetidae</taxon>
        <taxon>Agaricales</taxon>
        <taxon>Marasmiineae</taxon>
        <taxon>Mycenaceae</taxon>
        <taxon>Mycena</taxon>
    </lineage>
</organism>
<reference evidence="15" key="1">
    <citation type="submission" date="2020-05" db="EMBL/GenBank/DDBJ databases">
        <title>Mycena genomes resolve the evolution of fungal bioluminescence.</title>
        <authorList>
            <person name="Tsai I.J."/>
        </authorList>
    </citation>
    <scope>NUCLEOTIDE SEQUENCE</scope>
    <source>
        <strain evidence="15">CCC161011</strain>
    </source>
</reference>
<evidence type="ECO:0000256" key="2">
    <source>
        <dbReference type="ARBA" id="ARBA00004370"/>
    </source>
</evidence>
<keyword evidence="10 13" id="KW-0408">Iron</keyword>
<proteinExistence type="inferred from homology"/>
<keyword evidence="6" id="KW-0812">Transmembrane</keyword>
<evidence type="ECO:0000256" key="9">
    <source>
        <dbReference type="ARBA" id="ARBA00023002"/>
    </source>
</evidence>
<feature type="binding site" description="axial binding residue" evidence="13">
    <location>
        <position position="433"/>
    </location>
    <ligand>
        <name>heme</name>
        <dbReference type="ChEBI" id="CHEBI:30413"/>
    </ligand>
    <ligandPart>
        <name>Fe</name>
        <dbReference type="ChEBI" id="CHEBI:18248"/>
    </ligandPart>
</feature>